<dbReference type="GeneID" id="85016168"/>
<dbReference type="RefSeq" id="WP_016420330.1">
    <property type="nucleotide sequence ID" value="NZ_FNND01000002.1"/>
</dbReference>
<feature type="domain" description="Calcineurin-like phosphoesterase" evidence="1">
    <location>
        <begin position="1"/>
        <end position="233"/>
    </location>
</feature>
<dbReference type="EMBL" id="FNND01000002">
    <property type="protein sequence ID" value="SDW38148.1"/>
    <property type="molecule type" value="Genomic_DNA"/>
</dbReference>
<accession>A0A1H2T2S0</accession>
<organism evidence="2 3">
    <name type="scientific">Capnocytophaga granulosa</name>
    <dbReference type="NCBI Taxonomy" id="45242"/>
    <lineage>
        <taxon>Bacteria</taxon>
        <taxon>Pseudomonadati</taxon>
        <taxon>Bacteroidota</taxon>
        <taxon>Flavobacteriia</taxon>
        <taxon>Flavobacteriales</taxon>
        <taxon>Flavobacteriaceae</taxon>
        <taxon>Capnocytophaga</taxon>
    </lineage>
</organism>
<dbReference type="GO" id="GO:0016787">
    <property type="term" value="F:hydrolase activity"/>
    <property type="evidence" value="ECO:0007669"/>
    <property type="project" value="InterPro"/>
</dbReference>
<dbReference type="InterPro" id="IPR004843">
    <property type="entry name" value="Calcineurin-like_PHP"/>
</dbReference>
<dbReference type="OrthoDB" id="356681at2"/>
<keyword evidence="3" id="KW-1185">Reference proteome</keyword>
<dbReference type="InterPro" id="IPR029052">
    <property type="entry name" value="Metallo-depent_PP-like"/>
</dbReference>
<evidence type="ECO:0000313" key="2">
    <source>
        <dbReference type="EMBL" id="SDW38148.1"/>
    </source>
</evidence>
<dbReference type="Pfam" id="PF00149">
    <property type="entry name" value="Metallophos"/>
    <property type="match status" value="1"/>
</dbReference>
<evidence type="ECO:0000259" key="1">
    <source>
        <dbReference type="Pfam" id="PF00149"/>
    </source>
</evidence>
<evidence type="ECO:0000313" key="3">
    <source>
        <dbReference type="Proteomes" id="UP000182771"/>
    </source>
</evidence>
<dbReference type="AlphaFoldDB" id="A0A1H2T2S0"/>
<dbReference type="PANTHER" id="PTHR37844">
    <property type="entry name" value="SER/THR PROTEIN PHOSPHATASE SUPERFAMILY (AFU_ORTHOLOGUE AFUA_1G14840)"/>
    <property type="match status" value="1"/>
</dbReference>
<dbReference type="Proteomes" id="UP000182771">
    <property type="component" value="Unassembled WGS sequence"/>
</dbReference>
<gene>
    <name evidence="2" type="ORF">SAMN05444420_10268</name>
</gene>
<name>A0A1H2T2S0_9FLAO</name>
<proteinExistence type="predicted"/>
<dbReference type="Gene3D" id="3.60.21.10">
    <property type="match status" value="1"/>
</dbReference>
<sequence>MKIQYFSDLHLEFEDNLNWIDNNAIERVGDILIIAGDLCPFVQLSRVLFKSEIADLCKSYKKVFWIPGNHEYYIFTHNYTATRYEQPMKEIPNLFLVDNYTERIDRTQLILCTMWSHIGRKNAAKIKYGMSDFHYITVQNPEKGEEIDSLQVADFNAFNKTAVKFLKTAVKKATQAKKAGEIDHIVVATHYVPTLKYYPQMYLGSVLNDAFVLDLTDFIEKSAIDYWIYGHHHFNQPDFRIGNTVLTTNQLGYVMREENEGFEWGRYIEVGAKDNSPINNE</sequence>
<dbReference type="PANTHER" id="PTHR37844:SF1">
    <property type="entry name" value="CALCINEURIN-LIKE PHOSPHOESTERASE DOMAIN-CONTAINING PROTEIN"/>
    <property type="match status" value="1"/>
</dbReference>
<reference evidence="2 3" key="1">
    <citation type="submission" date="2016-10" db="EMBL/GenBank/DDBJ databases">
        <authorList>
            <person name="Varghese N."/>
            <person name="Submissions S."/>
        </authorList>
    </citation>
    <scope>NUCLEOTIDE SEQUENCE [LARGE SCALE GENOMIC DNA]</scope>
    <source>
        <strain evidence="2 3">DSM 11449</strain>
    </source>
</reference>
<dbReference type="SUPFAM" id="SSF56300">
    <property type="entry name" value="Metallo-dependent phosphatases"/>
    <property type="match status" value="1"/>
</dbReference>
<comment type="caution">
    <text evidence="2">The sequence shown here is derived from an EMBL/GenBank/DDBJ whole genome shotgun (WGS) entry which is preliminary data.</text>
</comment>
<protein>
    <submittedName>
        <fullName evidence="2">Calcineurin-like phosphoesterase</fullName>
    </submittedName>
</protein>